<gene>
    <name evidence="9" type="ORF">QO011_004770</name>
</gene>
<dbReference type="GO" id="GO:0005524">
    <property type="term" value="F:ATP binding"/>
    <property type="evidence" value="ECO:0007669"/>
    <property type="project" value="UniProtKB-KW"/>
</dbReference>
<dbReference type="Gene3D" id="3.40.50.300">
    <property type="entry name" value="P-loop containing nucleotide triphosphate hydrolases"/>
    <property type="match status" value="1"/>
</dbReference>
<evidence type="ECO:0000259" key="8">
    <source>
        <dbReference type="PROSITE" id="PS50893"/>
    </source>
</evidence>
<dbReference type="RefSeq" id="WP_307277433.1">
    <property type="nucleotide sequence ID" value="NZ_JAUSVX010000010.1"/>
</dbReference>
<sequence>MAEPILVVHGLAVAYGAGEPVLSGVDLVLDAGERLAIIGESGSGKSTLALAVAGLLPREAGVAGRIVFPALGRPPRPGRDTGMLFQDPNGSLDPVMTVGEQIAEVVLAHHGGGHAAALARAAELLDQVRIPGGRERLGRFPHQFSGGQRQRIALAAALAGDPAILIADEPTSALDSVVQRHVADLLDALVRERGLTLVFVTHDIALASELAGRIAVLHRGRLVEQGRTAEVLAAPAHPHTRALLAAHIGLDTPRRARLAAAAPEAPHG</sequence>
<dbReference type="PANTHER" id="PTHR43297">
    <property type="entry name" value="OLIGOPEPTIDE TRANSPORT ATP-BINDING PROTEIN APPD"/>
    <property type="match status" value="1"/>
</dbReference>
<dbReference type="PROSITE" id="PS50893">
    <property type="entry name" value="ABC_TRANSPORTER_2"/>
    <property type="match status" value="1"/>
</dbReference>
<comment type="similarity">
    <text evidence="2">Belongs to the ABC transporter superfamily.</text>
</comment>
<dbReference type="Proteomes" id="UP001242480">
    <property type="component" value="Unassembled WGS sequence"/>
</dbReference>
<name>A0ABU0JBT8_9HYPH</name>
<accession>A0ABU0JBT8</accession>
<keyword evidence="3" id="KW-0813">Transport</keyword>
<reference evidence="9 10" key="1">
    <citation type="submission" date="2023-07" db="EMBL/GenBank/DDBJ databases">
        <title>Genomic Encyclopedia of Type Strains, Phase IV (KMG-IV): sequencing the most valuable type-strain genomes for metagenomic binning, comparative biology and taxonomic classification.</title>
        <authorList>
            <person name="Goeker M."/>
        </authorList>
    </citation>
    <scope>NUCLEOTIDE SEQUENCE [LARGE SCALE GENOMIC DNA]</scope>
    <source>
        <strain evidence="9 10">DSM 19619</strain>
    </source>
</reference>
<keyword evidence="5" id="KW-0547">Nucleotide-binding</keyword>
<dbReference type="PANTHER" id="PTHR43297:SF2">
    <property type="entry name" value="DIPEPTIDE TRANSPORT ATP-BINDING PROTEIN DPPD"/>
    <property type="match status" value="1"/>
</dbReference>
<dbReference type="InterPro" id="IPR017871">
    <property type="entry name" value="ABC_transporter-like_CS"/>
</dbReference>
<keyword evidence="4" id="KW-1003">Cell membrane</keyword>
<evidence type="ECO:0000313" key="10">
    <source>
        <dbReference type="Proteomes" id="UP001242480"/>
    </source>
</evidence>
<keyword evidence="10" id="KW-1185">Reference proteome</keyword>
<keyword evidence="7" id="KW-0472">Membrane</keyword>
<comment type="caution">
    <text evidence="9">The sequence shown here is derived from an EMBL/GenBank/DDBJ whole genome shotgun (WGS) entry which is preliminary data.</text>
</comment>
<evidence type="ECO:0000256" key="6">
    <source>
        <dbReference type="ARBA" id="ARBA00022840"/>
    </source>
</evidence>
<dbReference type="InterPro" id="IPR003439">
    <property type="entry name" value="ABC_transporter-like_ATP-bd"/>
</dbReference>
<keyword evidence="6 9" id="KW-0067">ATP-binding</keyword>
<evidence type="ECO:0000256" key="1">
    <source>
        <dbReference type="ARBA" id="ARBA00004417"/>
    </source>
</evidence>
<evidence type="ECO:0000256" key="4">
    <source>
        <dbReference type="ARBA" id="ARBA00022475"/>
    </source>
</evidence>
<dbReference type="EMBL" id="JAUSVX010000010">
    <property type="protein sequence ID" value="MDQ0471743.1"/>
    <property type="molecule type" value="Genomic_DNA"/>
</dbReference>
<comment type="subcellular location">
    <subcellularLocation>
        <location evidence="1">Cell inner membrane</location>
        <topology evidence="1">Peripheral membrane protein</topology>
    </subcellularLocation>
</comment>
<dbReference type="CDD" id="cd03257">
    <property type="entry name" value="ABC_NikE_OppD_transporters"/>
    <property type="match status" value="1"/>
</dbReference>
<proteinExistence type="inferred from homology"/>
<evidence type="ECO:0000256" key="5">
    <source>
        <dbReference type="ARBA" id="ARBA00022741"/>
    </source>
</evidence>
<evidence type="ECO:0000256" key="3">
    <source>
        <dbReference type="ARBA" id="ARBA00022448"/>
    </source>
</evidence>
<dbReference type="Pfam" id="PF00005">
    <property type="entry name" value="ABC_tran"/>
    <property type="match status" value="1"/>
</dbReference>
<evidence type="ECO:0000256" key="7">
    <source>
        <dbReference type="ARBA" id="ARBA00023136"/>
    </source>
</evidence>
<dbReference type="InterPro" id="IPR027417">
    <property type="entry name" value="P-loop_NTPase"/>
</dbReference>
<dbReference type="SUPFAM" id="SSF52540">
    <property type="entry name" value="P-loop containing nucleoside triphosphate hydrolases"/>
    <property type="match status" value="1"/>
</dbReference>
<dbReference type="InterPro" id="IPR050388">
    <property type="entry name" value="ABC_Ni/Peptide_Import"/>
</dbReference>
<evidence type="ECO:0000313" key="9">
    <source>
        <dbReference type="EMBL" id="MDQ0471743.1"/>
    </source>
</evidence>
<feature type="domain" description="ABC transporter" evidence="8">
    <location>
        <begin position="6"/>
        <end position="244"/>
    </location>
</feature>
<evidence type="ECO:0000256" key="2">
    <source>
        <dbReference type="ARBA" id="ARBA00005417"/>
    </source>
</evidence>
<organism evidence="9 10">
    <name type="scientific">Labrys wisconsinensis</name>
    <dbReference type="NCBI Taxonomy" id="425677"/>
    <lineage>
        <taxon>Bacteria</taxon>
        <taxon>Pseudomonadati</taxon>
        <taxon>Pseudomonadota</taxon>
        <taxon>Alphaproteobacteria</taxon>
        <taxon>Hyphomicrobiales</taxon>
        <taxon>Xanthobacteraceae</taxon>
        <taxon>Labrys</taxon>
    </lineage>
</organism>
<dbReference type="InterPro" id="IPR003593">
    <property type="entry name" value="AAA+_ATPase"/>
</dbReference>
<dbReference type="SMART" id="SM00382">
    <property type="entry name" value="AAA"/>
    <property type="match status" value="1"/>
</dbReference>
<protein>
    <submittedName>
        <fullName evidence="9">Peptide/nickel transport system ATP-binding protein</fullName>
    </submittedName>
</protein>
<dbReference type="PROSITE" id="PS00211">
    <property type="entry name" value="ABC_TRANSPORTER_1"/>
    <property type="match status" value="1"/>
</dbReference>